<evidence type="ECO:0000313" key="7">
    <source>
        <dbReference type="EMBL" id="STK65244.1"/>
    </source>
</evidence>
<dbReference type="Proteomes" id="UP000255543">
    <property type="component" value="Unassembled WGS sequence"/>
</dbReference>
<dbReference type="EMBL" id="UGFE01000002">
    <property type="protein sequence ID" value="STM25715.1"/>
    <property type="molecule type" value="Genomic_DNA"/>
</dbReference>
<evidence type="ECO:0000313" key="1">
    <source>
        <dbReference type="EMBL" id="ATZ31747.1"/>
    </source>
</evidence>
<evidence type="ECO:0000313" key="6">
    <source>
        <dbReference type="EMBL" id="STI77797.1"/>
    </source>
</evidence>
<dbReference type="EMBL" id="CP024978">
    <property type="protein sequence ID" value="ATZ31747.1"/>
    <property type="molecule type" value="Genomic_DNA"/>
</dbReference>
<evidence type="ECO:0000313" key="12">
    <source>
        <dbReference type="Proteomes" id="UP000250991"/>
    </source>
</evidence>
<evidence type="ECO:0000313" key="16">
    <source>
        <dbReference type="Proteomes" id="UP000254718"/>
    </source>
</evidence>
<evidence type="ECO:0000313" key="19">
    <source>
        <dbReference type="Proteomes" id="UP000255543"/>
    </source>
</evidence>
<dbReference type="Proteomes" id="UP000255460">
    <property type="component" value="Unassembled WGS sequence"/>
</dbReference>
<evidence type="ECO:0000313" key="20">
    <source>
        <dbReference type="Proteomes" id="UP000281521"/>
    </source>
</evidence>
<dbReference type="Proteomes" id="UP000281521">
    <property type="component" value="Unassembled WGS sequence"/>
</dbReference>
<evidence type="ECO:0000313" key="5">
    <source>
        <dbReference type="EMBL" id="STH71998.1"/>
    </source>
</evidence>
<keyword evidence="1" id="KW-0548">Nucleotidyltransferase</keyword>
<dbReference type="EMBL" id="UGBT01000002">
    <property type="protein sequence ID" value="STH71998.1"/>
    <property type="molecule type" value="Genomic_DNA"/>
</dbReference>
<evidence type="ECO:0000313" key="13">
    <source>
        <dbReference type="Proteomes" id="UP000254219"/>
    </source>
</evidence>
<keyword evidence="1" id="KW-0808">Transferase</keyword>
<evidence type="ECO:0000313" key="4">
    <source>
        <dbReference type="EMBL" id="STE88366.1"/>
    </source>
</evidence>
<dbReference type="EMBL" id="UGCO01000001">
    <property type="protein sequence ID" value="STI77797.1"/>
    <property type="molecule type" value="Genomic_DNA"/>
</dbReference>
<dbReference type="EMBL" id="UWXJ01000001">
    <property type="protein sequence ID" value="VCY82021.1"/>
    <property type="molecule type" value="Genomic_DNA"/>
</dbReference>
<dbReference type="EMBL" id="UFZQ01000001">
    <property type="protein sequence ID" value="STE88366.1"/>
    <property type="molecule type" value="Genomic_DNA"/>
</dbReference>
<evidence type="ECO:0000313" key="9">
    <source>
        <dbReference type="EMBL" id="STN11347.1"/>
    </source>
</evidence>
<dbReference type="Proteomes" id="UP000254428">
    <property type="component" value="Unassembled WGS sequence"/>
</dbReference>
<dbReference type="GO" id="GO:0016779">
    <property type="term" value="F:nucleotidyltransferase activity"/>
    <property type="evidence" value="ECO:0007669"/>
    <property type="project" value="UniProtKB-KW"/>
</dbReference>
<dbReference type="AlphaFoldDB" id="A0A0A8KBM8"/>
<evidence type="ECO:0000313" key="8">
    <source>
        <dbReference type="EMBL" id="STM25715.1"/>
    </source>
</evidence>
<evidence type="ECO:0000313" key="17">
    <source>
        <dbReference type="Proteomes" id="UP000255057"/>
    </source>
</evidence>
<dbReference type="Proteomes" id="UP000254405">
    <property type="component" value="Unassembled WGS sequence"/>
</dbReference>
<evidence type="ECO:0000313" key="2">
    <source>
        <dbReference type="EMBL" id="SQD06709.1"/>
    </source>
</evidence>
<accession>A0A0A8KBM8</accession>
<dbReference type="Proteomes" id="UP000254718">
    <property type="component" value="Unassembled WGS sequence"/>
</dbReference>
<evidence type="ECO:0000313" key="15">
    <source>
        <dbReference type="Proteomes" id="UP000254428"/>
    </source>
</evidence>
<dbReference type="EMBL" id="UGFO01000006">
    <property type="protein sequence ID" value="STN11347.1"/>
    <property type="molecule type" value="Genomic_DNA"/>
</dbReference>
<evidence type="ECO:0000313" key="18">
    <source>
        <dbReference type="Proteomes" id="UP000255460"/>
    </source>
</evidence>
<protein>
    <submittedName>
        <fullName evidence="1">Phosphatidate cytidylyltransferase</fullName>
    </submittedName>
</protein>
<dbReference type="EMBL" id="UARW01000010">
    <property type="protein sequence ID" value="SQD06709.1"/>
    <property type="molecule type" value="Genomic_DNA"/>
</dbReference>
<sequence length="50" mass="5037">MGVAFAEVSPDICFCVNTRRHRGVVSVAAGGVRHRNAGGLHAGSVGMGTA</sequence>
<evidence type="ECO:0000313" key="3">
    <source>
        <dbReference type="EMBL" id="STD37064.1"/>
    </source>
</evidence>
<name>A0A0A8KBM8_ECOLX</name>
<evidence type="ECO:0000313" key="10">
    <source>
        <dbReference type="EMBL" id="VCY82021.1"/>
    </source>
</evidence>
<reference evidence="1 11" key="1">
    <citation type="submission" date="2017-11" db="EMBL/GenBank/DDBJ databases">
        <title>Escherichia coli CV839-15 Genome sequencing and assembly.</title>
        <authorList>
            <person name="Li Z."/>
            <person name="Song N."/>
            <person name="Li W."/>
            <person name="Philip H.R."/>
            <person name="Bu Z."/>
            <person name="Siguo L."/>
        </authorList>
    </citation>
    <scope>NUCLEOTIDE SEQUENCE [LARGE SCALE GENOMIC DNA]</scope>
    <source>
        <strain evidence="1 11">CV839-15</strain>
    </source>
</reference>
<dbReference type="Proteomes" id="UP000250991">
    <property type="component" value="Unassembled WGS sequence"/>
</dbReference>
<proteinExistence type="predicted"/>
<dbReference type="EMBL" id="UFYN01000002">
    <property type="protein sequence ID" value="STD37064.1"/>
    <property type="molecule type" value="Genomic_DNA"/>
</dbReference>
<dbReference type="Proteomes" id="UP000236551">
    <property type="component" value="Chromosome"/>
</dbReference>
<reference evidence="12 13" key="2">
    <citation type="submission" date="2018-06" db="EMBL/GenBank/DDBJ databases">
        <authorList>
            <consortium name="Pathogen Informatics"/>
            <person name="Doyle S."/>
        </authorList>
    </citation>
    <scope>NUCLEOTIDE SEQUENCE [LARGE SCALE GENOMIC DNA]</scope>
    <source>
        <strain evidence="4 18">NCTC10418</strain>
        <strain evidence="3 13">NCTC11181</strain>
        <strain evidence="5 15">NCTC11341</strain>
        <strain evidence="2 12">NCTC8009</strain>
        <strain evidence="7 19">NCTC8179</strain>
        <strain evidence="8 16">NCTC8333</strain>
        <strain evidence="9 17">NCTC8960</strain>
        <strain evidence="6 14">NCTC8985</strain>
    </source>
</reference>
<organism evidence="5 15">
    <name type="scientific">Escherichia coli</name>
    <dbReference type="NCBI Taxonomy" id="562"/>
    <lineage>
        <taxon>Bacteria</taxon>
        <taxon>Pseudomonadati</taxon>
        <taxon>Pseudomonadota</taxon>
        <taxon>Gammaproteobacteria</taxon>
        <taxon>Enterobacterales</taxon>
        <taxon>Enterobacteriaceae</taxon>
        <taxon>Escherichia</taxon>
    </lineage>
</organism>
<dbReference type="Proteomes" id="UP000254219">
    <property type="component" value="Unassembled WGS sequence"/>
</dbReference>
<reference evidence="10 20" key="3">
    <citation type="submission" date="2018-10" db="EMBL/GenBank/DDBJ databases">
        <authorList>
            <person name="Noll B N."/>
        </authorList>
    </citation>
    <scope>NUCLEOTIDE SEQUENCE [LARGE SCALE GENOMIC DNA]</scope>
    <source>
        <strain evidence="10">Ecoli022</strain>
    </source>
</reference>
<dbReference type="Proteomes" id="UP000255057">
    <property type="component" value="Unassembled WGS sequence"/>
</dbReference>
<evidence type="ECO:0000313" key="11">
    <source>
        <dbReference type="Proteomes" id="UP000236551"/>
    </source>
</evidence>
<gene>
    <name evidence="10" type="ORF">BANRA_00648</name>
    <name evidence="1" type="ORF">CV83915_01400</name>
    <name evidence="4" type="ORF">NCTC10418_06068</name>
    <name evidence="3" type="ORF">NCTC11181_01356</name>
    <name evidence="5" type="ORF">NCTC11341_03651</name>
    <name evidence="2" type="ORF">NCTC8009_07314</name>
    <name evidence="7" type="ORF">NCTC8179_01383</name>
    <name evidence="8" type="ORF">NCTC8333_04756</name>
    <name evidence="9" type="ORF">NCTC8960_01556</name>
    <name evidence="6" type="ORF">NCTC8985_03106</name>
</gene>
<evidence type="ECO:0000313" key="14">
    <source>
        <dbReference type="Proteomes" id="UP000254405"/>
    </source>
</evidence>
<dbReference type="EMBL" id="UGEB01000001">
    <property type="protein sequence ID" value="STK65244.1"/>
    <property type="molecule type" value="Genomic_DNA"/>
</dbReference>